<dbReference type="Gene3D" id="3.40.50.300">
    <property type="entry name" value="P-loop containing nucleotide triphosphate hydrolases"/>
    <property type="match status" value="1"/>
</dbReference>
<dbReference type="GO" id="GO:0004386">
    <property type="term" value="F:helicase activity"/>
    <property type="evidence" value="ECO:0007669"/>
    <property type="project" value="UniProtKB-KW"/>
</dbReference>
<keyword evidence="3" id="KW-0347">Helicase</keyword>
<reference evidence="3" key="2">
    <citation type="submission" date="2014-07" db="EMBL/GenBank/DDBJ databases">
        <authorList>
            <person name="Hull J."/>
        </authorList>
    </citation>
    <scope>NUCLEOTIDE SEQUENCE</scope>
</reference>
<name>A0A0A9XC94_LYGHE</name>
<protein>
    <submittedName>
        <fullName evidence="3">DEAD-box ATP-dependent RNA helicase 49</fullName>
    </submittedName>
</protein>
<dbReference type="SUPFAM" id="SSF52540">
    <property type="entry name" value="P-loop containing nucleoside triphosphate hydrolases"/>
    <property type="match status" value="1"/>
</dbReference>
<dbReference type="InterPro" id="IPR011545">
    <property type="entry name" value="DEAD/DEAH_box_helicase_dom"/>
</dbReference>
<evidence type="ECO:0000313" key="3">
    <source>
        <dbReference type="EMBL" id="JAG14695.1"/>
    </source>
</evidence>
<dbReference type="GO" id="GO:0005524">
    <property type="term" value="F:ATP binding"/>
    <property type="evidence" value="ECO:0007669"/>
    <property type="project" value="InterPro"/>
</dbReference>
<dbReference type="EMBL" id="GBHO01028909">
    <property type="protein sequence ID" value="JAG14695.1"/>
    <property type="molecule type" value="Transcribed_RNA"/>
</dbReference>
<feature type="domain" description="DEAD/DEAH-box helicase" evidence="1">
    <location>
        <begin position="12"/>
        <end position="57"/>
    </location>
</feature>
<dbReference type="EMBL" id="GBHO01028910">
    <property type="protein sequence ID" value="JAG14694.1"/>
    <property type="molecule type" value="Transcribed_RNA"/>
</dbReference>
<dbReference type="GO" id="GO:0003676">
    <property type="term" value="F:nucleic acid binding"/>
    <property type="evidence" value="ECO:0007669"/>
    <property type="project" value="InterPro"/>
</dbReference>
<accession>A0A0A9XC94</accession>
<dbReference type="AlphaFoldDB" id="A0A0A9XC94"/>
<keyword evidence="3" id="KW-0067">ATP-binding</keyword>
<organism evidence="3">
    <name type="scientific">Lygus hesperus</name>
    <name type="common">Western plant bug</name>
    <dbReference type="NCBI Taxonomy" id="30085"/>
    <lineage>
        <taxon>Eukaryota</taxon>
        <taxon>Metazoa</taxon>
        <taxon>Ecdysozoa</taxon>
        <taxon>Arthropoda</taxon>
        <taxon>Hexapoda</taxon>
        <taxon>Insecta</taxon>
        <taxon>Pterygota</taxon>
        <taxon>Neoptera</taxon>
        <taxon>Paraneoptera</taxon>
        <taxon>Hemiptera</taxon>
        <taxon>Heteroptera</taxon>
        <taxon>Panheteroptera</taxon>
        <taxon>Cimicomorpha</taxon>
        <taxon>Miridae</taxon>
        <taxon>Mirini</taxon>
        <taxon>Lygus</taxon>
    </lineage>
</organism>
<sequence length="131" mass="14396">MMLRPRCVEACKLHKNAVLAIIILPSRELAQQVFQVAKKMLHYLHTTYCSSLSSSSSCTSATTKVTTELSKSNTTSKTSKKAMAIPNFSYQCFIGGRDIQLDVDAFNAQGANLLLGTPGRLFELLVSSRYT</sequence>
<dbReference type="Pfam" id="PF00270">
    <property type="entry name" value="DEAD"/>
    <property type="match status" value="1"/>
</dbReference>
<reference evidence="3" key="1">
    <citation type="journal article" date="2014" name="PLoS ONE">
        <title>Transcriptome-Based Identification of ABC Transporters in the Western Tarnished Plant Bug Lygus hesperus.</title>
        <authorList>
            <person name="Hull J.J."/>
            <person name="Chaney K."/>
            <person name="Geib S.M."/>
            <person name="Fabrick J.A."/>
            <person name="Brent C.S."/>
            <person name="Walsh D."/>
            <person name="Lavine L.C."/>
        </authorList>
    </citation>
    <scope>NUCLEOTIDE SEQUENCE</scope>
</reference>
<dbReference type="InterPro" id="IPR027417">
    <property type="entry name" value="P-loop_NTPase"/>
</dbReference>
<keyword evidence="3" id="KW-0547">Nucleotide-binding</keyword>
<proteinExistence type="predicted"/>
<evidence type="ECO:0000259" key="1">
    <source>
        <dbReference type="Pfam" id="PF00270"/>
    </source>
</evidence>
<gene>
    <name evidence="3" type="primary">RH49_1</name>
    <name evidence="2" type="synonym">RH49_0</name>
    <name evidence="3" type="ORF">CM83_6440</name>
    <name evidence="2" type="ORF">CM83_6441</name>
</gene>
<keyword evidence="3" id="KW-0378">Hydrolase</keyword>
<evidence type="ECO:0000313" key="2">
    <source>
        <dbReference type="EMBL" id="JAG14694.1"/>
    </source>
</evidence>